<keyword evidence="2" id="KW-1185">Reference proteome</keyword>
<dbReference type="AlphaFoldDB" id="A0A9P8PYS0"/>
<accession>A0A9P8PYS0</accession>
<reference evidence="1" key="2">
    <citation type="submission" date="2021-01" db="EMBL/GenBank/DDBJ databases">
        <authorList>
            <person name="Schikora-Tamarit M.A."/>
        </authorList>
    </citation>
    <scope>NUCLEOTIDE SEQUENCE</scope>
    <source>
        <strain evidence="1">CBS2887</strain>
    </source>
</reference>
<dbReference type="Proteomes" id="UP000774326">
    <property type="component" value="Unassembled WGS sequence"/>
</dbReference>
<evidence type="ECO:0000313" key="1">
    <source>
        <dbReference type="EMBL" id="KAH3679749.1"/>
    </source>
</evidence>
<organism evidence="1 2">
    <name type="scientific">Wickerhamomyces pijperi</name>
    <name type="common">Yeast</name>
    <name type="synonym">Pichia pijperi</name>
    <dbReference type="NCBI Taxonomy" id="599730"/>
    <lineage>
        <taxon>Eukaryota</taxon>
        <taxon>Fungi</taxon>
        <taxon>Dikarya</taxon>
        <taxon>Ascomycota</taxon>
        <taxon>Saccharomycotina</taxon>
        <taxon>Saccharomycetes</taxon>
        <taxon>Phaffomycetales</taxon>
        <taxon>Wickerhamomycetaceae</taxon>
        <taxon>Wickerhamomyces</taxon>
    </lineage>
</organism>
<gene>
    <name evidence="1" type="ORF">WICPIJ_008543</name>
</gene>
<protein>
    <submittedName>
        <fullName evidence="1">Uncharacterized protein</fullName>
    </submittedName>
</protein>
<evidence type="ECO:0000313" key="2">
    <source>
        <dbReference type="Proteomes" id="UP000774326"/>
    </source>
</evidence>
<reference evidence="1" key="1">
    <citation type="journal article" date="2021" name="Open Biol.">
        <title>Shared evolutionary footprints suggest mitochondrial oxidative damage underlies multiple complex I losses in fungi.</title>
        <authorList>
            <person name="Schikora-Tamarit M.A."/>
            <person name="Marcet-Houben M."/>
            <person name="Nosek J."/>
            <person name="Gabaldon T."/>
        </authorList>
    </citation>
    <scope>NUCLEOTIDE SEQUENCE</scope>
    <source>
        <strain evidence="1">CBS2887</strain>
    </source>
</reference>
<dbReference type="EMBL" id="JAEUBG010004863">
    <property type="protein sequence ID" value="KAH3679749.1"/>
    <property type="molecule type" value="Genomic_DNA"/>
</dbReference>
<sequence length="70" mass="7503">MKIPFLEPSSKGSNKSLRPMNVWSKLLTLINPKAVSNCMCGGLSPSMMVEQMAMDFPGGQALCSAPIKAM</sequence>
<comment type="caution">
    <text evidence="1">The sequence shown here is derived from an EMBL/GenBank/DDBJ whole genome shotgun (WGS) entry which is preliminary data.</text>
</comment>
<proteinExistence type="predicted"/>
<name>A0A9P8PYS0_WICPI</name>